<dbReference type="InterPro" id="IPR012337">
    <property type="entry name" value="RNaseH-like_sf"/>
</dbReference>
<dbReference type="AlphaFoldDB" id="F4W6Y5"/>
<organism evidence="2">
    <name type="scientific">Acromyrmex echinatior</name>
    <name type="common">Panamanian leafcutter ant</name>
    <name type="synonym">Acromyrmex octospinosus echinatior</name>
    <dbReference type="NCBI Taxonomy" id="103372"/>
    <lineage>
        <taxon>Eukaryota</taxon>
        <taxon>Metazoa</taxon>
        <taxon>Ecdysozoa</taxon>
        <taxon>Arthropoda</taxon>
        <taxon>Hexapoda</taxon>
        <taxon>Insecta</taxon>
        <taxon>Pterygota</taxon>
        <taxon>Neoptera</taxon>
        <taxon>Endopterygota</taxon>
        <taxon>Hymenoptera</taxon>
        <taxon>Apocrita</taxon>
        <taxon>Aculeata</taxon>
        <taxon>Formicoidea</taxon>
        <taxon>Formicidae</taxon>
        <taxon>Myrmicinae</taxon>
        <taxon>Acromyrmex</taxon>
    </lineage>
</organism>
<evidence type="ECO:0000313" key="1">
    <source>
        <dbReference type="EMBL" id="EGI70039.1"/>
    </source>
</evidence>
<dbReference type="Gene3D" id="3.30.420.10">
    <property type="entry name" value="Ribonuclease H-like superfamily/Ribonuclease H"/>
    <property type="match status" value="1"/>
</dbReference>
<evidence type="ECO:0008006" key="3">
    <source>
        <dbReference type="Google" id="ProtNLM"/>
    </source>
</evidence>
<name>F4W6Y5_ACREC</name>
<dbReference type="InterPro" id="IPR036397">
    <property type="entry name" value="RNaseH_sf"/>
</dbReference>
<gene>
    <name evidence="1" type="ORF">G5I_01192</name>
</gene>
<proteinExistence type="predicted"/>
<dbReference type="SUPFAM" id="SSF53098">
    <property type="entry name" value="Ribonuclease H-like"/>
    <property type="match status" value="1"/>
</dbReference>
<sequence length="186" mass="20503">MATSLRVAPNSTSGSVTHQLRKSFTYVHQLDDSMTSLSKHANNKVRLAFGNFPLHTSQNSKGLLIFTDGSKSENEASVYSKELNYYIKDKLPPETSVFSAEAWAILQAVLLIEDRCCDTAIIFSDSLSVLRASHRINGGAENFVSLLSSQATHPPGYLFQLLGSPWSELLLLRGKGQLTSNKKKKK</sequence>
<dbReference type="InParanoid" id="F4W6Y5"/>
<evidence type="ECO:0000313" key="2">
    <source>
        <dbReference type="Proteomes" id="UP000007755"/>
    </source>
</evidence>
<dbReference type="EMBL" id="GL887793">
    <property type="protein sequence ID" value="EGI70039.1"/>
    <property type="molecule type" value="Genomic_DNA"/>
</dbReference>
<dbReference type="Proteomes" id="UP000007755">
    <property type="component" value="Unassembled WGS sequence"/>
</dbReference>
<protein>
    <recommendedName>
        <fullName evidence="3">RNase H type-1 domain-containing protein</fullName>
    </recommendedName>
</protein>
<keyword evidence="2" id="KW-1185">Reference proteome</keyword>
<accession>F4W6Y5</accession>
<dbReference type="GO" id="GO:0003676">
    <property type="term" value="F:nucleic acid binding"/>
    <property type="evidence" value="ECO:0007669"/>
    <property type="project" value="InterPro"/>
</dbReference>
<dbReference type="OrthoDB" id="7700353at2759"/>
<reference evidence="1" key="1">
    <citation type="submission" date="2011-02" db="EMBL/GenBank/DDBJ databases">
        <title>The genome of the leaf-cutting ant Acromyrmex echinatior suggests key adaptations to social evolution and fungus farming.</title>
        <authorList>
            <person name="Nygaard S."/>
            <person name="Zhang G."/>
        </authorList>
    </citation>
    <scope>NUCLEOTIDE SEQUENCE</scope>
</reference>